<proteinExistence type="predicted"/>
<evidence type="ECO:0000313" key="2">
    <source>
        <dbReference type="Proteomes" id="UP000239156"/>
    </source>
</evidence>
<organism evidence="1 2">
    <name type="scientific">Puccinia striiformis</name>
    <dbReference type="NCBI Taxonomy" id="27350"/>
    <lineage>
        <taxon>Eukaryota</taxon>
        <taxon>Fungi</taxon>
        <taxon>Dikarya</taxon>
        <taxon>Basidiomycota</taxon>
        <taxon>Pucciniomycotina</taxon>
        <taxon>Pucciniomycetes</taxon>
        <taxon>Pucciniales</taxon>
        <taxon>Pucciniaceae</taxon>
        <taxon>Puccinia</taxon>
    </lineage>
</organism>
<protein>
    <submittedName>
        <fullName evidence="1">Uncharacterized protein</fullName>
    </submittedName>
</protein>
<evidence type="ECO:0000313" key="1">
    <source>
        <dbReference type="EMBL" id="POW17266.1"/>
    </source>
</evidence>
<dbReference type="AlphaFoldDB" id="A0A2S4W6A7"/>
<dbReference type="Proteomes" id="UP000239156">
    <property type="component" value="Unassembled WGS sequence"/>
</dbReference>
<comment type="caution">
    <text evidence="1">The sequence shown here is derived from an EMBL/GenBank/DDBJ whole genome shotgun (WGS) entry which is preliminary data.</text>
</comment>
<gene>
    <name evidence="1" type="ORF">PSTT_00705</name>
</gene>
<accession>A0A2S4W6A7</accession>
<sequence length="41" mass="4753">MLWQICQALPSWTRLEDPYLRAGISILKPQSTVHGRQWSAD</sequence>
<keyword evidence="2" id="KW-1185">Reference proteome</keyword>
<dbReference type="VEuPathDB" id="FungiDB:PSTT_00705"/>
<dbReference type="EMBL" id="PKSL01000003">
    <property type="protein sequence ID" value="POW17266.1"/>
    <property type="molecule type" value="Genomic_DNA"/>
</dbReference>
<name>A0A2S4W6A7_9BASI</name>
<reference evidence="1" key="1">
    <citation type="submission" date="2017-12" db="EMBL/GenBank/DDBJ databases">
        <title>Gene loss provides genomic basis for host adaptation in cereal stripe rust fungi.</title>
        <authorList>
            <person name="Xia C."/>
        </authorList>
    </citation>
    <scope>NUCLEOTIDE SEQUENCE [LARGE SCALE GENOMIC DNA]</scope>
    <source>
        <strain evidence="1">93-210</strain>
    </source>
</reference>